<dbReference type="Pfam" id="PF12848">
    <property type="entry name" value="ABC_tran_Xtn"/>
    <property type="match status" value="1"/>
</dbReference>
<dbReference type="CDD" id="cd03221">
    <property type="entry name" value="ABCF_EF-3"/>
    <property type="match status" value="2"/>
</dbReference>
<keyword evidence="5" id="KW-1185">Reference proteome</keyword>
<dbReference type="InterPro" id="IPR017871">
    <property type="entry name" value="ABC_transporter-like_CS"/>
</dbReference>
<dbReference type="PROSITE" id="PS50893">
    <property type="entry name" value="ABC_TRANSPORTER_2"/>
    <property type="match status" value="2"/>
</dbReference>
<dbReference type="RefSeq" id="WP_185660482.1">
    <property type="nucleotide sequence ID" value="NZ_CAWPOO010000012.1"/>
</dbReference>
<sequence>MIALQNITLQYGERYLYKEINATISTSDRIGLVGSNGAGKSTLLKVLCGLEEFDSGKVDKANYVTFGYLPQDGIEMHGKTLFEETETAFADVLGLQSKIEEAEARLDEMDTSSDEFYETLELIGSWEHRLEDLDVGKLPSRIESVLLGLGFSTSDMKRKTEEFSGGWQMRIALAKLILAQPSLLLLDEPTNHLDVTSQHWLENYLKSYEGSLLMISHDRGFLDEICNRTFELSLGNLYTYSGNYSVYERQSAERKELQLKAYKSQQKEIAQAEQFINRFKAKASKARQAQSRIKQLDKIERIVIDKEEDWVSFSFAPPPHSSQTVVKLDSLCKSYGDHEVIKDADLRIERGDRIAVVGVNGAGKTTIAKIIAGVEPFQVGERELGGATKLSYFAQHQADELDPNLTILETMEEVSAGKNGTSIRGILGTFLFRGDDVFKKVKVLSGGERNRLALAKMLAQPANFLILDEPTNHLDMRSQDALQKALKEYTGAYLIVTHNRAFIDPIATKVLEVRKDGLTLFPGNVSDYLNHLDQLEENR</sequence>
<evidence type="ECO:0000256" key="1">
    <source>
        <dbReference type="ARBA" id="ARBA00022741"/>
    </source>
</evidence>
<reference evidence="4 5" key="1">
    <citation type="submission" date="2020-07" db="EMBL/GenBank/DDBJ databases">
        <authorList>
            <person name="Feng X."/>
        </authorList>
    </citation>
    <scope>NUCLEOTIDE SEQUENCE [LARGE SCALE GENOMIC DNA]</scope>
    <source>
        <strain evidence="4 5">JCM23202</strain>
    </source>
</reference>
<dbReference type="PANTHER" id="PTHR42855">
    <property type="entry name" value="ABC TRANSPORTER ATP-BINDING SUBUNIT"/>
    <property type="match status" value="1"/>
</dbReference>
<feature type="domain" description="ABC transporter" evidence="3">
    <location>
        <begin position="2"/>
        <end position="259"/>
    </location>
</feature>
<dbReference type="SMART" id="SM00382">
    <property type="entry name" value="AAA"/>
    <property type="match status" value="2"/>
</dbReference>
<comment type="caution">
    <text evidence="4">The sequence shown here is derived from an EMBL/GenBank/DDBJ whole genome shotgun (WGS) entry which is preliminary data.</text>
</comment>
<dbReference type="InterPro" id="IPR003439">
    <property type="entry name" value="ABC_transporter-like_ATP-bd"/>
</dbReference>
<feature type="domain" description="ABC transporter" evidence="3">
    <location>
        <begin position="326"/>
        <end position="535"/>
    </location>
</feature>
<dbReference type="PROSITE" id="PS00211">
    <property type="entry name" value="ABC_TRANSPORTER_1"/>
    <property type="match status" value="2"/>
</dbReference>
<dbReference type="GO" id="GO:0016887">
    <property type="term" value="F:ATP hydrolysis activity"/>
    <property type="evidence" value="ECO:0007669"/>
    <property type="project" value="InterPro"/>
</dbReference>
<dbReference type="InterPro" id="IPR027417">
    <property type="entry name" value="P-loop_NTPase"/>
</dbReference>
<dbReference type="FunFam" id="3.40.50.300:FF:000011">
    <property type="entry name" value="Putative ABC transporter ATP-binding component"/>
    <property type="match status" value="1"/>
</dbReference>
<gene>
    <name evidence="4" type="ORF">H5P27_11225</name>
</gene>
<protein>
    <submittedName>
        <fullName evidence="4">ABC-F family ATP-binding cassette domain-containing protein</fullName>
    </submittedName>
</protein>
<dbReference type="InterPro" id="IPR051309">
    <property type="entry name" value="ABCF_ATPase"/>
</dbReference>
<dbReference type="PANTHER" id="PTHR42855:SF2">
    <property type="entry name" value="DRUG RESISTANCE ABC TRANSPORTER,ATP-BINDING PROTEIN"/>
    <property type="match status" value="1"/>
</dbReference>
<evidence type="ECO:0000256" key="2">
    <source>
        <dbReference type="ARBA" id="ARBA00022840"/>
    </source>
</evidence>
<proteinExistence type="predicted"/>
<dbReference type="Pfam" id="PF00005">
    <property type="entry name" value="ABC_tran"/>
    <property type="match status" value="2"/>
</dbReference>
<name>A0A7X1B913_9BACT</name>
<dbReference type="Proteomes" id="UP000526501">
    <property type="component" value="Unassembled WGS sequence"/>
</dbReference>
<dbReference type="EMBL" id="JACHVC010000012">
    <property type="protein sequence ID" value="MBC2606613.1"/>
    <property type="molecule type" value="Genomic_DNA"/>
</dbReference>
<evidence type="ECO:0000313" key="5">
    <source>
        <dbReference type="Proteomes" id="UP000526501"/>
    </source>
</evidence>
<dbReference type="SUPFAM" id="SSF52540">
    <property type="entry name" value="P-loop containing nucleoside triphosphate hydrolases"/>
    <property type="match status" value="2"/>
</dbReference>
<accession>A0A7X1B913</accession>
<evidence type="ECO:0000259" key="3">
    <source>
        <dbReference type="PROSITE" id="PS50893"/>
    </source>
</evidence>
<dbReference type="Gene3D" id="3.40.50.300">
    <property type="entry name" value="P-loop containing nucleotide triphosphate hydrolases"/>
    <property type="match status" value="2"/>
</dbReference>
<evidence type="ECO:0000313" key="4">
    <source>
        <dbReference type="EMBL" id="MBC2606613.1"/>
    </source>
</evidence>
<keyword evidence="2 4" id="KW-0067">ATP-binding</keyword>
<dbReference type="AlphaFoldDB" id="A0A7X1B913"/>
<dbReference type="InterPro" id="IPR032781">
    <property type="entry name" value="ABC_tran_Xtn"/>
</dbReference>
<organism evidence="4 5">
    <name type="scientific">Pelagicoccus albus</name>
    <dbReference type="NCBI Taxonomy" id="415222"/>
    <lineage>
        <taxon>Bacteria</taxon>
        <taxon>Pseudomonadati</taxon>
        <taxon>Verrucomicrobiota</taxon>
        <taxon>Opitutia</taxon>
        <taxon>Puniceicoccales</taxon>
        <taxon>Pelagicoccaceae</taxon>
        <taxon>Pelagicoccus</taxon>
    </lineage>
</organism>
<dbReference type="InterPro" id="IPR003593">
    <property type="entry name" value="AAA+_ATPase"/>
</dbReference>
<dbReference type="GO" id="GO:0005524">
    <property type="term" value="F:ATP binding"/>
    <property type="evidence" value="ECO:0007669"/>
    <property type="project" value="UniProtKB-KW"/>
</dbReference>
<keyword evidence="1" id="KW-0547">Nucleotide-binding</keyword>